<organism evidence="1 2">
    <name type="scientific">Zea mays</name>
    <name type="common">Maize</name>
    <dbReference type="NCBI Taxonomy" id="4577"/>
    <lineage>
        <taxon>Eukaryota</taxon>
        <taxon>Viridiplantae</taxon>
        <taxon>Streptophyta</taxon>
        <taxon>Embryophyta</taxon>
        <taxon>Tracheophyta</taxon>
        <taxon>Spermatophyta</taxon>
        <taxon>Magnoliopsida</taxon>
        <taxon>Liliopsida</taxon>
        <taxon>Poales</taxon>
        <taxon>Poaceae</taxon>
        <taxon>PACMAD clade</taxon>
        <taxon>Panicoideae</taxon>
        <taxon>Andropogonodae</taxon>
        <taxon>Andropogoneae</taxon>
        <taxon>Tripsacinae</taxon>
        <taxon>Zea</taxon>
    </lineage>
</organism>
<proteinExistence type="predicted"/>
<dbReference type="AlphaFoldDB" id="A0A3L6FRC4"/>
<evidence type="ECO:0000313" key="1">
    <source>
        <dbReference type="EMBL" id="PWZ37033.1"/>
    </source>
</evidence>
<reference evidence="1 2" key="1">
    <citation type="journal article" date="2018" name="Nat. Genet.">
        <title>Extensive intraspecific gene order and gene structural variations between Mo17 and other maize genomes.</title>
        <authorList>
            <person name="Sun S."/>
            <person name="Zhou Y."/>
            <person name="Chen J."/>
            <person name="Shi J."/>
            <person name="Zhao H."/>
            <person name="Zhao H."/>
            <person name="Song W."/>
            <person name="Zhang M."/>
            <person name="Cui Y."/>
            <person name="Dong X."/>
            <person name="Liu H."/>
            <person name="Ma X."/>
            <person name="Jiao Y."/>
            <person name="Wang B."/>
            <person name="Wei X."/>
            <person name="Stein J.C."/>
            <person name="Glaubitz J.C."/>
            <person name="Lu F."/>
            <person name="Yu G."/>
            <person name="Liang C."/>
            <person name="Fengler K."/>
            <person name="Li B."/>
            <person name="Rafalski A."/>
            <person name="Schnable P.S."/>
            <person name="Ware D.H."/>
            <person name="Buckler E.S."/>
            <person name="Lai J."/>
        </authorList>
    </citation>
    <scope>NUCLEOTIDE SEQUENCE [LARGE SCALE GENOMIC DNA]</scope>
    <source>
        <strain evidence="2">cv. Missouri 17</strain>
        <tissue evidence="1">Seedling</tissue>
    </source>
</reference>
<name>A0A3L6FRC4_MAIZE</name>
<dbReference type="Proteomes" id="UP000251960">
    <property type="component" value="Chromosome 2"/>
</dbReference>
<evidence type="ECO:0000313" key="2">
    <source>
        <dbReference type="Proteomes" id="UP000251960"/>
    </source>
</evidence>
<protein>
    <submittedName>
        <fullName evidence="1">Uncharacterized protein</fullName>
    </submittedName>
</protein>
<accession>A0A3L6FRC4</accession>
<comment type="caution">
    <text evidence="1">The sequence shown here is derived from an EMBL/GenBank/DDBJ whole genome shotgun (WGS) entry which is preliminary data.</text>
</comment>
<sequence>MRIIETFYTHPFKIINRVDRERHALAHHKQTQSMFVRTTAIPICASLRTSTSVERLAFSPQNTGFVSSTKQNKATYTQLITGE</sequence>
<gene>
    <name evidence="1" type="ORF">Zm00014a_015838</name>
</gene>
<dbReference type="EMBL" id="NCVQ01000003">
    <property type="protein sequence ID" value="PWZ37033.1"/>
    <property type="molecule type" value="Genomic_DNA"/>
</dbReference>